<name>A0ABP7JYE8_9ACTN</name>
<reference evidence="3" key="1">
    <citation type="journal article" date="2019" name="Int. J. Syst. Evol. Microbiol.">
        <title>The Global Catalogue of Microorganisms (GCM) 10K type strain sequencing project: providing services to taxonomists for standard genome sequencing and annotation.</title>
        <authorList>
            <consortium name="The Broad Institute Genomics Platform"/>
            <consortium name="The Broad Institute Genome Sequencing Center for Infectious Disease"/>
            <person name="Wu L."/>
            <person name="Ma J."/>
        </authorList>
    </citation>
    <scope>NUCLEOTIDE SEQUENCE [LARGE SCALE GENOMIC DNA]</scope>
    <source>
        <strain evidence="3">JCM 16578</strain>
    </source>
</reference>
<dbReference type="Proteomes" id="UP001501563">
    <property type="component" value="Unassembled WGS sequence"/>
</dbReference>
<dbReference type="EMBL" id="BAAAZA010000005">
    <property type="protein sequence ID" value="GAA3859022.1"/>
    <property type="molecule type" value="Genomic_DNA"/>
</dbReference>
<evidence type="ECO:0000313" key="3">
    <source>
        <dbReference type="Proteomes" id="UP001501563"/>
    </source>
</evidence>
<sequence length="147" mass="15467">MTGTCRLSLKGASQIRHGRVRTTGSPPALEGEGLPAPKASADREREEAEPYVRAAHVGSNGAQPVSPGGTVRRKCISPPASRHFSPPCLAVNQLPCASRGRASWRGGSRGITRPAAVPSEVHRLCGLPHNKPTWRSLSALTAGPDRP</sequence>
<proteinExistence type="predicted"/>
<evidence type="ECO:0000256" key="1">
    <source>
        <dbReference type="SAM" id="MobiDB-lite"/>
    </source>
</evidence>
<feature type="compositionally biased region" description="Basic and acidic residues" evidence="1">
    <location>
        <begin position="40"/>
        <end position="50"/>
    </location>
</feature>
<accession>A0ABP7JYE8</accession>
<gene>
    <name evidence="2" type="ORF">GCM10022207_23310</name>
</gene>
<protein>
    <submittedName>
        <fullName evidence="2">Uncharacterized protein</fullName>
    </submittedName>
</protein>
<organism evidence="2 3">
    <name type="scientific">Streptomyces lannensis</name>
    <dbReference type="NCBI Taxonomy" id="766498"/>
    <lineage>
        <taxon>Bacteria</taxon>
        <taxon>Bacillati</taxon>
        <taxon>Actinomycetota</taxon>
        <taxon>Actinomycetes</taxon>
        <taxon>Kitasatosporales</taxon>
        <taxon>Streptomycetaceae</taxon>
        <taxon>Streptomyces</taxon>
    </lineage>
</organism>
<feature type="region of interest" description="Disordered" evidence="1">
    <location>
        <begin position="1"/>
        <end position="79"/>
    </location>
</feature>
<comment type="caution">
    <text evidence="2">The sequence shown here is derived from an EMBL/GenBank/DDBJ whole genome shotgun (WGS) entry which is preliminary data.</text>
</comment>
<evidence type="ECO:0000313" key="2">
    <source>
        <dbReference type="EMBL" id="GAA3859022.1"/>
    </source>
</evidence>
<keyword evidence="3" id="KW-1185">Reference proteome</keyword>